<dbReference type="OrthoDB" id="9801500at2"/>
<accession>H5Y3S8</accession>
<dbReference type="Gene3D" id="3.40.1260.10">
    <property type="entry name" value="DsrEFH-like"/>
    <property type="match status" value="1"/>
</dbReference>
<dbReference type="Proteomes" id="UP000005104">
    <property type="component" value="Chromosome"/>
</dbReference>
<dbReference type="AlphaFoldDB" id="H5Y3S8"/>
<dbReference type="SUPFAM" id="SSF75169">
    <property type="entry name" value="DsrEFH-like"/>
    <property type="match status" value="1"/>
</dbReference>
<sequence>MSNFVYFISTDKIGHQDPDLGQVLMRDFFRKLAEASLKPTHILFMERGVKLLLPEFEAHDALKRLHEEGIKLLACKTCLEFYDIGQRIALGEVTDMPLLIKAMHDADRVISL</sequence>
<dbReference type="Pfam" id="PF02635">
    <property type="entry name" value="DsrE"/>
    <property type="match status" value="1"/>
</dbReference>
<gene>
    <name evidence="1" type="ORF">DesyoDRAFT_2237</name>
</gene>
<evidence type="ECO:0000313" key="1">
    <source>
        <dbReference type="EMBL" id="EHQ89322.1"/>
    </source>
</evidence>
<keyword evidence="2" id="KW-1185">Reference proteome</keyword>
<proteinExistence type="predicted"/>
<name>H5Y3S8_9FIRM</name>
<protein>
    <submittedName>
        <fullName evidence="1">Uncharacterized protein</fullName>
    </submittedName>
</protein>
<dbReference type="EMBL" id="CM001441">
    <property type="protein sequence ID" value="EHQ89322.1"/>
    <property type="molecule type" value="Genomic_DNA"/>
</dbReference>
<evidence type="ECO:0000313" key="2">
    <source>
        <dbReference type="Proteomes" id="UP000005104"/>
    </source>
</evidence>
<dbReference type="InterPro" id="IPR003787">
    <property type="entry name" value="Sulphur_relay_DsrE/F-like"/>
</dbReference>
<dbReference type="eggNOG" id="COG0425">
    <property type="taxonomic scope" value="Bacteria"/>
</dbReference>
<dbReference type="RefSeq" id="WP_007782934.1">
    <property type="nucleotide sequence ID" value="NZ_CM001441.1"/>
</dbReference>
<dbReference type="InterPro" id="IPR027396">
    <property type="entry name" value="DsrEFH-like"/>
</dbReference>
<dbReference type="HOGENOM" id="CLU_097491_1_0_9"/>
<dbReference type="STRING" id="768710.DesyoDRAFT_2237"/>
<reference evidence="1 2" key="1">
    <citation type="submission" date="2011-11" db="EMBL/GenBank/DDBJ databases">
        <title>The Noncontiguous Finished genome of Desulfosporosinus youngiae DSM 17734.</title>
        <authorList>
            <consortium name="US DOE Joint Genome Institute (JGI-PGF)"/>
            <person name="Lucas S."/>
            <person name="Han J."/>
            <person name="Lapidus A."/>
            <person name="Cheng J.-F."/>
            <person name="Goodwin L."/>
            <person name="Pitluck S."/>
            <person name="Peters L."/>
            <person name="Ovchinnikova G."/>
            <person name="Lu M."/>
            <person name="Land M.L."/>
            <person name="Hauser L."/>
            <person name="Pester M."/>
            <person name="Spring S."/>
            <person name="Ollivier B."/>
            <person name="Rattei T."/>
            <person name="Klenk H.-P."/>
            <person name="Wagner M."/>
            <person name="Loy A."/>
            <person name="Woyke T.J."/>
        </authorList>
    </citation>
    <scope>NUCLEOTIDE SEQUENCE [LARGE SCALE GENOMIC DNA]</scope>
    <source>
        <strain evidence="1 2">DSM 17734</strain>
    </source>
</reference>
<organism evidence="1 2">
    <name type="scientific">Desulfosporosinus youngiae DSM 17734</name>
    <dbReference type="NCBI Taxonomy" id="768710"/>
    <lineage>
        <taxon>Bacteria</taxon>
        <taxon>Bacillati</taxon>
        <taxon>Bacillota</taxon>
        <taxon>Clostridia</taxon>
        <taxon>Eubacteriales</taxon>
        <taxon>Desulfitobacteriaceae</taxon>
        <taxon>Desulfosporosinus</taxon>
    </lineage>
</organism>